<dbReference type="RefSeq" id="WP_154373616.1">
    <property type="nucleotide sequence ID" value="NZ_WKJK01000002.1"/>
</dbReference>
<dbReference type="GO" id="GO:0009279">
    <property type="term" value="C:cell outer membrane"/>
    <property type="evidence" value="ECO:0007669"/>
    <property type="project" value="UniProtKB-SubCell"/>
</dbReference>
<dbReference type="PANTHER" id="PTHR34501:SF9">
    <property type="entry name" value="MAJOR OUTER MEMBRANE PROTEIN P.IA"/>
    <property type="match status" value="1"/>
</dbReference>
<evidence type="ECO:0000256" key="1">
    <source>
        <dbReference type="ARBA" id="ARBA00004571"/>
    </source>
</evidence>
<gene>
    <name evidence="13" type="ORF">GJ699_04775</name>
</gene>
<evidence type="ECO:0000256" key="11">
    <source>
        <dbReference type="SAM" id="SignalP"/>
    </source>
</evidence>
<dbReference type="Pfam" id="PF13609">
    <property type="entry name" value="Porin_4"/>
    <property type="match status" value="1"/>
</dbReference>
<keyword evidence="3" id="KW-0813">Transport</keyword>
<dbReference type="SUPFAM" id="SSF56935">
    <property type="entry name" value="Porins"/>
    <property type="match status" value="1"/>
</dbReference>
<evidence type="ECO:0000256" key="10">
    <source>
        <dbReference type="ARBA" id="ARBA00023237"/>
    </source>
</evidence>
<keyword evidence="14" id="KW-1185">Reference proteome</keyword>
<evidence type="ECO:0000256" key="2">
    <source>
        <dbReference type="ARBA" id="ARBA00011233"/>
    </source>
</evidence>
<evidence type="ECO:0000313" key="13">
    <source>
        <dbReference type="EMBL" id="MRW89290.1"/>
    </source>
</evidence>
<keyword evidence="10" id="KW-0998">Cell outer membrane</keyword>
<feature type="domain" description="Porin" evidence="12">
    <location>
        <begin position="9"/>
        <end position="326"/>
    </location>
</feature>
<evidence type="ECO:0000256" key="9">
    <source>
        <dbReference type="ARBA" id="ARBA00023136"/>
    </source>
</evidence>
<dbReference type="PRINTS" id="PR00184">
    <property type="entry name" value="NEISSPPORIN"/>
</dbReference>
<dbReference type="GO" id="GO:0015288">
    <property type="term" value="F:porin activity"/>
    <property type="evidence" value="ECO:0007669"/>
    <property type="project" value="UniProtKB-KW"/>
</dbReference>
<evidence type="ECO:0000313" key="14">
    <source>
        <dbReference type="Proteomes" id="UP000433309"/>
    </source>
</evidence>
<dbReference type="PANTHER" id="PTHR34501">
    <property type="entry name" value="PROTEIN YDDL-RELATED"/>
    <property type="match status" value="1"/>
</dbReference>
<reference evidence="13 14" key="1">
    <citation type="submission" date="2019-11" db="EMBL/GenBank/DDBJ databases">
        <title>Novel species isolated from a subtropical stream in China.</title>
        <authorList>
            <person name="Lu H."/>
        </authorList>
    </citation>
    <scope>NUCLEOTIDE SEQUENCE [LARGE SCALE GENOMIC DNA]</scope>
    <source>
        <strain evidence="13 14">FT80W</strain>
    </source>
</reference>
<keyword evidence="4" id="KW-1134">Transmembrane beta strand</keyword>
<evidence type="ECO:0000256" key="6">
    <source>
        <dbReference type="ARBA" id="ARBA00022729"/>
    </source>
</evidence>
<comment type="caution">
    <text evidence="13">The sequence shown here is derived from an EMBL/GenBank/DDBJ whole genome shotgun (WGS) entry which is preliminary data.</text>
</comment>
<keyword evidence="8" id="KW-0626">Porin</keyword>
<evidence type="ECO:0000256" key="4">
    <source>
        <dbReference type="ARBA" id="ARBA00022452"/>
    </source>
</evidence>
<evidence type="ECO:0000259" key="12">
    <source>
        <dbReference type="Pfam" id="PF13609"/>
    </source>
</evidence>
<evidence type="ECO:0000256" key="8">
    <source>
        <dbReference type="ARBA" id="ARBA00023114"/>
    </source>
</evidence>
<protein>
    <submittedName>
        <fullName evidence="13">Porin</fullName>
    </submittedName>
</protein>
<dbReference type="InterPro" id="IPR033900">
    <property type="entry name" value="Gram_neg_porin_domain"/>
</dbReference>
<dbReference type="Proteomes" id="UP000433309">
    <property type="component" value="Unassembled WGS sequence"/>
</dbReference>
<name>A0A6I2KV52_9BURK</name>
<proteinExistence type="predicted"/>
<keyword evidence="7" id="KW-0406">Ion transport</keyword>
<keyword evidence="9" id="KW-0472">Membrane</keyword>
<dbReference type="InterPro" id="IPR050298">
    <property type="entry name" value="Gram-neg_bact_OMP"/>
</dbReference>
<dbReference type="InterPro" id="IPR023614">
    <property type="entry name" value="Porin_dom_sf"/>
</dbReference>
<feature type="signal peptide" evidence="11">
    <location>
        <begin position="1"/>
        <end position="22"/>
    </location>
</feature>
<organism evidence="13 14">
    <name type="scientific">Duganella guangzhouensis</name>
    <dbReference type="NCBI Taxonomy" id="2666084"/>
    <lineage>
        <taxon>Bacteria</taxon>
        <taxon>Pseudomonadati</taxon>
        <taxon>Pseudomonadota</taxon>
        <taxon>Betaproteobacteria</taxon>
        <taxon>Burkholderiales</taxon>
        <taxon>Oxalobacteraceae</taxon>
        <taxon>Telluria group</taxon>
        <taxon>Duganella</taxon>
    </lineage>
</organism>
<feature type="chain" id="PRO_5026114886" evidence="11">
    <location>
        <begin position="23"/>
        <end position="354"/>
    </location>
</feature>
<sequence>MKKSSSTLAVLALCAAAGGAQAQSNVQVYGLLDMGLETANNQNANGNSLTRVISGGMNTSRWGLRGSEDLGGGLKAVFNLEGGILMDTGAQDGALFKRQANVGLEGSFGRVVLGRSFTTVYDTVITFDPMGFAPFYSWSTSGPATGPSKYGFTTQYDNIIKYAGTFGDWKIGANYAAGEQTTGAQDSAKVGFSTVYKVGGANLMATWERNNGNTVVATGNRDKNTVWHVGGNYETGPLKFWLVMRDYKLAAGKAATADVAANTTWGGVAYKLDPATTLTGAVYHINVKNVAAGTDADPTMYVLRYRYALSKRTDLHVTAAYAKAKNGQLTGLSRDDAAYGNSQHGLTVGMQHRF</sequence>
<dbReference type="InterPro" id="IPR002299">
    <property type="entry name" value="Porin_Neis"/>
</dbReference>
<comment type="subcellular location">
    <subcellularLocation>
        <location evidence="1">Cell outer membrane</location>
        <topology evidence="1">Multi-pass membrane protein</topology>
    </subcellularLocation>
</comment>
<comment type="subunit">
    <text evidence="2">Homotrimer.</text>
</comment>
<dbReference type="AlphaFoldDB" id="A0A6I2KV52"/>
<evidence type="ECO:0000256" key="7">
    <source>
        <dbReference type="ARBA" id="ARBA00023065"/>
    </source>
</evidence>
<evidence type="ECO:0000256" key="5">
    <source>
        <dbReference type="ARBA" id="ARBA00022692"/>
    </source>
</evidence>
<dbReference type="CDD" id="cd00342">
    <property type="entry name" value="gram_neg_porins"/>
    <property type="match status" value="1"/>
</dbReference>
<accession>A0A6I2KV52</accession>
<keyword evidence="5" id="KW-0812">Transmembrane</keyword>
<dbReference type="EMBL" id="WKJK01000002">
    <property type="protein sequence ID" value="MRW89290.1"/>
    <property type="molecule type" value="Genomic_DNA"/>
</dbReference>
<keyword evidence="6 11" id="KW-0732">Signal</keyword>
<dbReference type="Gene3D" id="2.40.160.10">
    <property type="entry name" value="Porin"/>
    <property type="match status" value="1"/>
</dbReference>
<dbReference type="GO" id="GO:0006811">
    <property type="term" value="P:monoatomic ion transport"/>
    <property type="evidence" value="ECO:0007669"/>
    <property type="project" value="UniProtKB-KW"/>
</dbReference>
<evidence type="ECO:0000256" key="3">
    <source>
        <dbReference type="ARBA" id="ARBA00022448"/>
    </source>
</evidence>
<dbReference type="GO" id="GO:0046930">
    <property type="term" value="C:pore complex"/>
    <property type="evidence" value="ECO:0007669"/>
    <property type="project" value="UniProtKB-KW"/>
</dbReference>